<dbReference type="FunFam" id="2.130.10.10:FF:000788">
    <property type="entry name" value="mRNA cleavage and polyadenylation factor subunit"/>
    <property type="match status" value="1"/>
</dbReference>
<dbReference type="Gene3D" id="2.130.10.10">
    <property type="entry name" value="YVTN repeat-like/Quinoprotein amine dehydrogenase"/>
    <property type="match status" value="2"/>
</dbReference>
<accession>A0AA40BC33</accession>
<feature type="domain" description="RSE1/DDB1/CPSF1 C-terminal" evidence="10">
    <location>
        <begin position="1055"/>
        <end position="1400"/>
    </location>
</feature>
<keyword evidence="2" id="KW-0507">mRNA processing</keyword>
<dbReference type="Pfam" id="PF10433">
    <property type="entry name" value="Beta-prop_RSE1_1st"/>
    <property type="match status" value="1"/>
</dbReference>
<reference evidence="13" key="1">
    <citation type="submission" date="2023-06" db="EMBL/GenBank/DDBJ databases">
        <title>Genome-scale phylogeny and comparative genomics of the fungal order Sordariales.</title>
        <authorList>
            <consortium name="Lawrence Berkeley National Laboratory"/>
            <person name="Hensen N."/>
            <person name="Bonometti L."/>
            <person name="Westerberg I."/>
            <person name="Brannstrom I.O."/>
            <person name="Guillou S."/>
            <person name="Cros-Aarteil S."/>
            <person name="Calhoun S."/>
            <person name="Haridas S."/>
            <person name="Kuo A."/>
            <person name="Mondo S."/>
            <person name="Pangilinan J."/>
            <person name="Riley R."/>
            <person name="Labutti K."/>
            <person name="Andreopoulos B."/>
            <person name="Lipzen A."/>
            <person name="Chen C."/>
            <person name="Yanf M."/>
            <person name="Daum C."/>
            <person name="Ng V."/>
            <person name="Clum A."/>
            <person name="Steindorff A."/>
            <person name="Ohm R."/>
            <person name="Martin F."/>
            <person name="Silar P."/>
            <person name="Natvig D."/>
            <person name="Lalanne C."/>
            <person name="Gautier V."/>
            <person name="Ament-Velasquez S.L."/>
            <person name="Kruys A."/>
            <person name="Hutchinson M.I."/>
            <person name="Powell A.J."/>
            <person name="Barry K."/>
            <person name="Miller A.N."/>
            <person name="Grigoriev I.V."/>
            <person name="Debuchy R."/>
            <person name="Gladieux P."/>
            <person name="Thoren M.H."/>
            <person name="Johannesson H."/>
        </authorList>
    </citation>
    <scope>NUCLEOTIDE SEQUENCE</scope>
    <source>
        <strain evidence="13">SMH4607-1</strain>
    </source>
</reference>
<dbReference type="EMBL" id="JAUKUA010000001">
    <property type="protein sequence ID" value="KAK0731384.1"/>
    <property type="molecule type" value="Genomic_DNA"/>
</dbReference>
<evidence type="ECO:0000256" key="7">
    <source>
        <dbReference type="ARBA" id="ARBA00039443"/>
    </source>
</evidence>
<dbReference type="Pfam" id="PF23726">
    <property type="entry name" value="Beta-prop_RSE1_2nd"/>
    <property type="match status" value="1"/>
</dbReference>
<dbReference type="Pfam" id="PF03178">
    <property type="entry name" value="CPSF_A"/>
    <property type="match status" value="1"/>
</dbReference>
<proteinExistence type="inferred from homology"/>
<protein>
    <recommendedName>
        <fullName evidence="7">Protein CFT1</fullName>
    </recommendedName>
    <alternativeName>
        <fullName evidence="8">Cleavage factor two protein 1</fullName>
    </alternativeName>
    <alternativeName>
        <fullName evidence="6">Protein cft1</fullName>
    </alternativeName>
</protein>
<comment type="subcellular location">
    <subcellularLocation>
        <location evidence="1">Nucleus</location>
    </subcellularLocation>
</comment>
<evidence type="ECO:0000256" key="2">
    <source>
        <dbReference type="ARBA" id="ARBA00022664"/>
    </source>
</evidence>
<organism evidence="13 14">
    <name type="scientific">Lasiosphaeris hirsuta</name>
    <dbReference type="NCBI Taxonomy" id="260670"/>
    <lineage>
        <taxon>Eukaryota</taxon>
        <taxon>Fungi</taxon>
        <taxon>Dikarya</taxon>
        <taxon>Ascomycota</taxon>
        <taxon>Pezizomycotina</taxon>
        <taxon>Sordariomycetes</taxon>
        <taxon>Sordariomycetidae</taxon>
        <taxon>Sordariales</taxon>
        <taxon>Lasiosphaeriaceae</taxon>
        <taxon>Lasiosphaeris</taxon>
    </lineage>
</organism>
<dbReference type="PANTHER" id="PTHR10644">
    <property type="entry name" value="DNA REPAIR/RNA PROCESSING CPSF FAMILY"/>
    <property type="match status" value="1"/>
</dbReference>
<feature type="domain" description="RSE1/DDB1/CPSF1 second beta-propeller" evidence="12">
    <location>
        <begin position="581"/>
        <end position="984"/>
    </location>
</feature>
<dbReference type="GO" id="GO:0003723">
    <property type="term" value="F:RNA binding"/>
    <property type="evidence" value="ECO:0007669"/>
    <property type="project" value="UniProtKB-KW"/>
</dbReference>
<dbReference type="Proteomes" id="UP001172102">
    <property type="component" value="Unassembled WGS sequence"/>
</dbReference>
<evidence type="ECO:0000313" key="14">
    <source>
        <dbReference type="Proteomes" id="UP001172102"/>
    </source>
</evidence>
<evidence type="ECO:0000256" key="6">
    <source>
        <dbReference type="ARBA" id="ARBA00039187"/>
    </source>
</evidence>
<dbReference type="InterPro" id="IPR018846">
    <property type="entry name" value="Beta-prop_RSE1/DDB1/CPSF1_1st"/>
</dbReference>
<dbReference type="InterPro" id="IPR004871">
    <property type="entry name" value="RSE1/DDB1/CPSF1_C"/>
</dbReference>
<name>A0AA40BC33_9PEZI</name>
<evidence type="ECO:0000256" key="1">
    <source>
        <dbReference type="ARBA" id="ARBA00004123"/>
    </source>
</evidence>
<evidence type="ECO:0000259" key="10">
    <source>
        <dbReference type="Pfam" id="PF03178"/>
    </source>
</evidence>
<dbReference type="GO" id="GO:0006397">
    <property type="term" value="P:mRNA processing"/>
    <property type="evidence" value="ECO:0007669"/>
    <property type="project" value="UniProtKB-KW"/>
</dbReference>
<evidence type="ECO:0000256" key="3">
    <source>
        <dbReference type="ARBA" id="ARBA00022884"/>
    </source>
</evidence>
<sequence length="1438" mass="156455">MQCYTELTPPTAVTHSLTLQFVPGTGTNLVVAKSSLLRIFRTKIVSAELETPESAARRAKAASRYEDRLANDDDGLEVSFLGGDSLATKADRANTAKLVLVAEISLPGTITGLAKIKTSKNTGGDALLLAFKEARLSLVEWNTERHTLSTISIHYYEQDELQGSPWASPLSHYSNFLAADPGSRCAALKFGARNLAILPFKQSDEDIDMGDWDEELDGPRPVKDLSSAVINGTSNIEDTPYSPSFVLRLSNLDPSLLHPVHLAFLHEYREPTFGILSATRDASNSLGRKDHFAYMVFTLDLQQKASTTILSVGGLPQDLFRVVPLPAPVGGALLVGVNELIHIDQSGKPNGVAVNPLTKQSTSFGLVDQSDLNIRLEDCVIDVLTADLGELLIILNDGRMALVTFRIDGRTVSGLEVKMLSSETGGYIIPCRVATLSRIGRSTIFAGCEDGDSVVFGWTRRQSHAAKRKHRIQDTNLDMDIEEDEDIDDDDDDLYGEEPTARQQTISVAGSAKTGDLNFRVHDRLLSIAPIQSMTYGQPSWLPGSEEERNSVGVRSELQLVCAVGRGKASSLAVMNLQIQPKVIGRFDFPEARGFWTVYAKKPVPKALQGDKGGAIGNDYDTSGQYDKFMIVAKVDLDGYGTSDVYALTAAGFESLADTEFEPAAGLTVEAGMMGKDSRIIQVLKSEVRCYDGDLGLSQILPMLDEETGSEPRVNSASIADPYLLLIRDDFSVFIAQIDNSNELEEVEKGDKTLITTKWLTGCLYIDVNGVFAEETTSKGKGKESILMFLLSASGALHIYRLPDLTRPVYVAEGLSYIPPGLSADYAARKGTAKEAVSEILVADLGDTIYKSPYLILRHLNNDLTLYQPYRVKRDTGQVFSKSLFFQKLPNSSFAKLLEETPDDDTAEPLRFLPMRRCINVSGYSTVFLPGPSPSFILKSAKSIPRVVGLQGTTVQAMSSFHTEGCEHGFIYADTRGIARVAQLQSDCSYAETGISVKKVTLEADIDAVAYHPPSQSYVVGINVSEPFELPKDDDHHKEWARENISFKPTIERGVLKLINPITWTVVDAVELEPCETILCVETLNLEISESTNERKQLIAVGTARTKGEDLPTRGHVYVYDIADVIPEPGRPETNKKLKLVAKEDIPRGAVTAISEVGTQGLMLVAQGQKCMVRGLKEDGTLLPVAFMDMNCYVTSVKELPGTGLCLMADAFKGLWFTGYTEEPYKMILLGKSSSRLEVLNADFLPDGRELFIVATDADGHLNVLQFDPEHPKSLQGHLLLHRTTFNTGAHHPTHSMLLPLVPPTTSSEQSRANGNTNQDPSHLLLLASPTGVLAALRPLSEAGYRRLSSLAAQLTTSLPHAAGLNPKGHRMPSASCAQSAVDAGVGRNIVDGAILERFNELGTGRRVEMAGRAGYGSAGEVRGELEGLLGWAGMGYF</sequence>
<dbReference type="InterPro" id="IPR015943">
    <property type="entry name" value="WD40/YVTN_repeat-like_dom_sf"/>
</dbReference>
<evidence type="ECO:0000256" key="9">
    <source>
        <dbReference type="SAM" id="MobiDB-lite"/>
    </source>
</evidence>
<feature type="compositionally biased region" description="Acidic residues" evidence="9">
    <location>
        <begin position="477"/>
        <end position="496"/>
    </location>
</feature>
<evidence type="ECO:0000256" key="8">
    <source>
        <dbReference type="ARBA" id="ARBA00041264"/>
    </source>
</evidence>
<dbReference type="InterPro" id="IPR058543">
    <property type="entry name" value="Beta-prop_RSE1/DDB1/CPSF1_2nd"/>
</dbReference>
<keyword evidence="3" id="KW-0694">RNA-binding</keyword>
<evidence type="ECO:0000259" key="12">
    <source>
        <dbReference type="Pfam" id="PF23726"/>
    </source>
</evidence>
<dbReference type="GO" id="GO:0005634">
    <property type="term" value="C:nucleus"/>
    <property type="evidence" value="ECO:0007669"/>
    <property type="project" value="UniProtKB-SubCell"/>
</dbReference>
<comment type="similarity">
    <text evidence="5">Belongs to the CFT1 family.</text>
</comment>
<evidence type="ECO:0000313" key="13">
    <source>
        <dbReference type="EMBL" id="KAK0731384.1"/>
    </source>
</evidence>
<keyword evidence="14" id="KW-1185">Reference proteome</keyword>
<feature type="domain" description="RSE1/DDB1/CPSF1 first beta-propeller" evidence="11">
    <location>
        <begin position="96"/>
        <end position="457"/>
    </location>
</feature>
<evidence type="ECO:0000256" key="5">
    <source>
        <dbReference type="ARBA" id="ARBA00038304"/>
    </source>
</evidence>
<keyword evidence="4" id="KW-0539">Nucleus</keyword>
<evidence type="ECO:0000256" key="4">
    <source>
        <dbReference type="ARBA" id="ARBA00023242"/>
    </source>
</evidence>
<dbReference type="InterPro" id="IPR050358">
    <property type="entry name" value="RSE1/DDB1/CFT1"/>
</dbReference>
<comment type="caution">
    <text evidence="13">The sequence shown here is derived from an EMBL/GenBank/DDBJ whole genome shotgun (WGS) entry which is preliminary data.</text>
</comment>
<feature type="region of interest" description="Disordered" evidence="9">
    <location>
        <begin position="477"/>
        <end position="503"/>
    </location>
</feature>
<evidence type="ECO:0000259" key="11">
    <source>
        <dbReference type="Pfam" id="PF10433"/>
    </source>
</evidence>
<gene>
    <name evidence="13" type="ORF">B0H67DRAFT_474817</name>
</gene>